<protein>
    <submittedName>
        <fullName evidence="1">Uncharacterized protein</fullName>
    </submittedName>
</protein>
<evidence type="ECO:0000313" key="2">
    <source>
        <dbReference type="Proteomes" id="UP001163046"/>
    </source>
</evidence>
<comment type="caution">
    <text evidence="1">The sequence shown here is derived from an EMBL/GenBank/DDBJ whole genome shotgun (WGS) entry which is preliminary data.</text>
</comment>
<keyword evidence="2" id="KW-1185">Reference proteome</keyword>
<dbReference type="OrthoDB" id="1879at2759"/>
<reference evidence="1" key="1">
    <citation type="submission" date="2023-01" db="EMBL/GenBank/DDBJ databases">
        <title>Genome assembly of the deep-sea coral Lophelia pertusa.</title>
        <authorList>
            <person name="Herrera S."/>
            <person name="Cordes E."/>
        </authorList>
    </citation>
    <scope>NUCLEOTIDE SEQUENCE</scope>
    <source>
        <strain evidence="1">USNM1676648</strain>
        <tissue evidence="1">Polyp</tissue>
    </source>
</reference>
<gene>
    <name evidence="1" type="ORF">OS493_020260</name>
</gene>
<dbReference type="Proteomes" id="UP001163046">
    <property type="component" value="Unassembled WGS sequence"/>
</dbReference>
<sequence length="58" mass="6679">MSRKAAGRRNAVPTVDQITSDRITQLSNQYWAPGEDKKKPYKPQIVDDIYREEIKGSK</sequence>
<dbReference type="AlphaFoldDB" id="A0A9W9ZPB6"/>
<accession>A0A9W9ZPB6</accession>
<proteinExistence type="predicted"/>
<name>A0A9W9ZPB6_9CNID</name>
<evidence type="ECO:0000313" key="1">
    <source>
        <dbReference type="EMBL" id="KAJ7384679.1"/>
    </source>
</evidence>
<dbReference type="EMBL" id="MU825885">
    <property type="protein sequence ID" value="KAJ7384679.1"/>
    <property type="molecule type" value="Genomic_DNA"/>
</dbReference>
<organism evidence="1 2">
    <name type="scientific">Desmophyllum pertusum</name>
    <dbReference type="NCBI Taxonomy" id="174260"/>
    <lineage>
        <taxon>Eukaryota</taxon>
        <taxon>Metazoa</taxon>
        <taxon>Cnidaria</taxon>
        <taxon>Anthozoa</taxon>
        <taxon>Hexacorallia</taxon>
        <taxon>Scleractinia</taxon>
        <taxon>Caryophylliina</taxon>
        <taxon>Caryophylliidae</taxon>
        <taxon>Desmophyllum</taxon>
    </lineage>
</organism>